<reference evidence="3" key="2">
    <citation type="submission" date="2012-11" db="EMBL/GenBank/DDBJ databases">
        <authorList>
            <person name="Kuo A."/>
            <person name="Curtis B.A."/>
            <person name="Tanifuji G."/>
            <person name="Burki F."/>
            <person name="Gruber A."/>
            <person name="Irimia M."/>
            <person name="Maruyama S."/>
            <person name="Arias M.C."/>
            <person name="Ball S.G."/>
            <person name="Gile G.H."/>
            <person name="Hirakawa Y."/>
            <person name="Hopkins J.F."/>
            <person name="Rensing S.A."/>
            <person name="Schmutz J."/>
            <person name="Symeonidi A."/>
            <person name="Elias M."/>
            <person name="Eveleigh R.J."/>
            <person name="Herman E.K."/>
            <person name="Klute M.J."/>
            <person name="Nakayama T."/>
            <person name="Obornik M."/>
            <person name="Reyes-Prieto A."/>
            <person name="Armbrust E.V."/>
            <person name="Aves S.J."/>
            <person name="Beiko R.G."/>
            <person name="Coutinho P."/>
            <person name="Dacks J.B."/>
            <person name="Durnford D.G."/>
            <person name="Fast N.M."/>
            <person name="Green B.R."/>
            <person name="Grisdale C."/>
            <person name="Hempe F."/>
            <person name="Henrissat B."/>
            <person name="Hoppner M.P."/>
            <person name="Ishida K.-I."/>
            <person name="Kim E."/>
            <person name="Koreny L."/>
            <person name="Kroth P.G."/>
            <person name="Liu Y."/>
            <person name="Malik S.-B."/>
            <person name="Maier U.G."/>
            <person name="McRose D."/>
            <person name="Mock T."/>
            <person name="Neilson J.A."/>
            <person name="Onodera N.T."/>
            <person name="Poole A.M."/>
            <person name="Pritham E.J."/>
            <person name="Richards T.A."/>
            <person name="Rocap G."/>
            <person name="Roy S.W."/>
            <person name="Sarai C."/>
            <person name="Schaack S."/>
            <person name="Shirato S."/>
            <person name="Slamovits C.H."/>
            <person name="Spencer D.F."/>
            <person name="Suzuki S."/>
            <person name="Worden A.Z."/>
            <person name="Zauner S."/>
            <person name="Barry K."/>
            <person name="Bell C."/>
            <person name="Bharti A.K."/>
            <person name="Crow J.A."/>
            <person name="Grimwood J."/>
            <person name="Kramer R."/>
            <person name="Lindquist E."/>
            <person name="Lucas S."/>
            <person name="Salamov A."/>
            <person name="McFadden G.I."/>
            <person name="Lane C.E."/>
            <person name="Keeling P.J."/>
            <person name="Gray M.W."/>
            <person name="Grigoriev I.V."/>
            <person name="Archibald J.M."/>
        </authorList>
    </citation>
    <scope>NUCLEOTIDE SEQUENCE</scope>
    <source>
        <strain evidence="3">CCMP2712</strain>
    </source>
</reference>
<organism evidence="1">
    <name type="scientific">Guillardia theta (strain CCMP2712)</name>
    <name type="common">Cryptophyte</name>
    <dbReference type="NCBI Taxonomy" id="905079"/>
    <lineage>
        <taxon>Eukaryota</taxon>
        <taxon>Cryptophyceae</taxon>
        <taxon>Pyrenomonadales</taxon>
        <taxon>Geminigeraceae</taxon>
        <taxon>Guillardia</taxon>
    </lineage>
</organism>
<keyword evidence="3" id="KW-1185">Reference proteome</keyword>
<protein>
    <submittedName>
        <fullName evidence="1 2">Uncharacterized protein</fullName>
    </submittedName>
</protein>
<gene>
    <name evidence="1" type="ORF">GUITHDRAFT_141170</name>
</gene>
<proteinExistence type="predicted"/>
<dbReference type="HOGENOM" id="CLU_100799_0_0_1"/>
<dbReference type="KEGG" id="gtt:GUITHDRAFT_141170"/>
<name>L1J2F5_GUITC</name>
<dbReference type="EnsemblProtists" id="EKX42497">
    <property type="protein sequence ID" value="EKX42497"/>
    <property type="gene ID" value="GUITHDRAFT_141170"/>
</dbReference>
<dbReference type="Proteomes" id="UP000011087">
    <property type="component" value="Unassembled WGS sequence"/>
</dbReference>
<evidence type="ECO:0000313" key="3">
    <source>
        <dbReference type="Proteomes" id="UP000011087"/>
    </source>
</evidence>
<reference evidence="2" key="3">
    <citation type="submission" date="2015-06" db="UniProtKB">
        <authorList>
            <consortium name="EnsemblProtists"/>
        </authorList>
    </citation>
    <scope>IDENTIFICATION</scope>
</reference>
<evidence type="ECO:0000313" key="1">
    <source>
        <dbReference type="EMBL" id="EKX42497.1"/>
    </source>
</evidence>
<dbReference type="AlphaFoldDB" id="L1J2F5"/>
<accession>L1J2F5</accession>
<dbReference type="RefSeq" id="XP_005829477.1">
    <property type="nucleotide sequence ID" value="XM_005829420.1"/>
</dbReference>
<dbReference type="GeneID" id="17299153"/>
<dbReference type="PaxDb" id="55529-EKX42497"/>
<dbReference type="EMBL" id="JH993016">
    <property type="protein sequence ID" value="EKX42497.1"/>
    <property type="molecule type" value="Genomic_DNA"/>
</dbReference>
<reference evidence="1 3" key="1">
    <citation type="journal article" date="2012" name="Nature">
        <title>Algal genomes reveal evolutionary mosaicism and the fate of nucleomorphs.</title>
        <authorList>
            <consortium name="DOE Joint Genome Institute"/>
            <person name="Curtis B.A."/>
            <person name="Tanifuji G."/>
            <person name="Burki F."/>
            <person name="Gruber A."/>
            <person name="Irimia M."/>
            <person name="Maruyama S."/>
            <person name="Arias M.C."/>
            <person name="Ball S.G."/>
            <person name="Gile G.H."/>
            <person name="Hirakawa Y."/>
            <person name="Hopkins J.F."/>
            <person name="Kuo A."/>
            <person name="Rensing S.A."/>
            <person name="Schmutz J."/>
            <person name="Symeonidi A."/>
            <person name="Elias M."/>
            <person name="Eveleigh R.J."/>
            <person name="Herman E.K."/>
            <person name="Klute M.J."/>
            <person name="Nakayama T."/>
            <person name="Obornik M."/>
            <person name="Reyes-Prieto A."/>
            <person name="Armbrust E.V."/>
            <person name="Aves S.J."/>
            <person name="Beiko R.G."/>
            <person name="Coutinho P."/>
            <person name="Dacks J.B."/>
            <person name="Durnford D.G."/>
            <person name="Fast N.M."/>
            <person name="Green B.R."/>
            <person name="Grisdale C.J."/>
            <person name="Hempel F."/>
            <person name="Henrissat B."/>
            <person name="Hoppner M.P."/>
            <person name="Ishida K."/>
            <person name="Kim E."/>
            <person name="Koreny L."/>
            <person name="Kroth P.G."/>
            <person name="Liu Y."/>
            <person name="Malik S.B."/>
            <person name="Maier U.G."/>
            <person name="McRose D."/>
            <person name="Mock T."/>
            <person name="Neilson J.A."/>
            <person name="Onodera N.T."/>
            <person name="Poole A.M."/>
            <person name="Pritham E.J."/>
            <person name="Richards T.A."/>
            <person name="Rocap G."/>
            <person name="Roy S.W."/>
            <person name="Sarai C."/>
            <person name="Schaack S."/>
            <person name="Shirato S."/>
            <person name="Slamovits C.H."/>
            <person name="Spencer D.F."/>
            <person name="Suzuki S."/>
            <person name="Worden A.Z."/>
            <person name="Zauner S."/>
            <person name="Barry K."/>
            <person name="Bell C."/>
            <person name="Bharti A.K."/>
            <person name="Crow J.A."/>
            <person name="Grimwood J."/>
            <person name="Kramer R."/>
            <person name="Lindquist E."/>
            <person name="Lucas S."/>
            <person name="Salamov A."/>
            <person name="McFadden G.I."/>
            <person name="Lane C.E."/>
            <person name="Keeling P.J."/>
            <person name="Gray M.W."/>
            <person name="Grigoriev I.V."/>
            <person name="Archibald J.M."/>
        </authorList>
    </citation>
    <scope>NUCLEOTIDE SEQUENCE</scope>
    <source>
        <strain evidence="1 3">CCMP2712</strain>
    </source>
</reference>
<sequence length="241" mass="27749">MPRPRGSKEARMLAIDFADMVTTEDRSAPSDLIARHGIYGIFQAMRSCVPGATRSLDDRLTNRKAISEAEMLRELEQTGRYERFRSRKAVRRSMDPSGAGMCMFKGRRWRNPEVESDLRYLEMRHRQMCSMYDIYNENTSFDKIMAILKEVRVGWEVYLSGSGDFLAQQWEENCRKESILPCIPGPECDLSLGKRKAADVEASSQDEDCSLQSCFDHDFLKEFELSTASFDEYLNVLIECT</sequence>
<evidence type="ECO:0000313" key="2">
    <source>
        <dbReference type="EnsemblProtists" id="EKX42497"/>
    </source>
</evidence>